<organism evidence="1 2">
    <name type="scientific">Chryseobacterium oleae</name>
    <dbReference type="NCBI Taxonomy" id="491207"/>
    <lineage>
        <taxon>Bacteria</taxon>
        <taxon>Pseudomonadati</taxon>
        <taxon>Bacteroidota</taxon>
        <taxon>Flavobacteriia</taxon>
        <taxon>Flavobacteriales</taxon>
        <taxon>Weeksellaceae</taxon>
        <taxon>Chryseobacterium group</taxon>
        <taxon>Chryseobacterium</taxon>
    </lineage>
</organism>
<dbReference type="Proteomes" id="UP000198769">
    <property type="component" value="Unassembled WGS sequence"/>
</dbReference>
<protein>
    <submittedName>
        <fullName evidence="1">Uncharacterized protein</fullName>
    </submittedName>
</protein>
<dbReference type="EMBL" id="FOVD01000001">
    <property type="protein sequence ID" value="SFN11068.1"/>
    <property type="molecule type" value="Genomic_DNA"/>
</dbReference>
<accession>A0A1I4WBH5</accession>
<name>A0A1I4WBH5_CHROL</name>
<proteinExistence type="predicted"/>
<keyword evidence="2" id="KW-1185">Reference proteome</keyword>
<reference evidence="2" key="1">
    <citation type="submission" date="2016-10" db="EMBL/GenBank/DDBJ databases">
        <authorList>
            <person name="Varghese N."/>
            <person name="Submissions S."/>
        </authorList>
    </citation>
    <scope>NUCLEOTIDE SEQUENCE [LARGE SCALE GENOMIC DNA]</scope>
    <source>
        <strain evidence="2">DSM 25575</strain>
    </source>
</reference>
<sequence>MNQVSKSLTYTWNDKADGIRNVILSVVEGFSH</sequence>
<dbReference type="AlphaFoldDB" id="A0A1I4WBH5"/>
<evidence type="ECO:0000313" key="2">
    <source>
        <dbReference type="Proteomes" id="UP000198769"/>
    </source>
</evidence>
<evidence type="ECO:0000313" key="1">
    <source>
        <dbReference type="EMBL" id="SFN11068.1"/>
    </source>
</evidence>
<gene>
    <name evidence="1" type="ORF">SAMN05421594_1081</name>
</gene>